<dbReference type="EMBL" id="LNFP01000743">
    <property type="protein sequence ID" value="KUF89868.1"/>
    <property type="molecule type" value="Genomic_DNA"/>
</dbReference>
<proteinExistence type="predicted"/>
<accession>A0A0W8D151</accession>
<dbReference type="Proteomes" id="UP000054636">
    <property type="component" value="Unassembled WGS sequence"/>
</dbReference>
<evidence type="ECO:0000313" key="2">
    <source>
        <dbReference type="Proteomes" id="UP000054636"/>
    </source>
</evidence>
<protein>
    <submittedName>
        <fullName evidence="1">Uncharacterized protein</fullName>
    </submittedName>
</protein>
<sequence>MMREEEEALQRRERRRHQCRVSQRRYRDKQGSAEYNLKLDVNNLREHVQRLQGMRELLETKIWSSRLARDGAAVKAAEKYYTVTFVKAFMDDDVEFGDSRGVSAVLNQWHLYTQFHATLSVRMLSAEVCGTEETPIVVVKGVLAVRMNRSTIENMFPHIVANEDLVQVLLSREIEYPTSTTYVFNSRLQVERQDLDVDFLAGINHCLGSTYASSRVLQRALISDCCKLGQVSHGNADNGAGLGHQVGLPFVMS</sequence>
<dbReference type="AlphaFoldDB" id="A0A0W8D151"/>
<reference evidence="1 2" key="1">
    <citation type="submission" date="2015-11" db="EMBL/GenBank/DDBJ databases">
        <title>Genomes and virulence difference between two physiological races of Phytophthora nicotianae.</title>
        <authorList>
            <person name="Liu H."/>
            <person name="Ma X."/>
            <person name="Yu H."/>
            <person name="Fang D."/>
            <person name="Li Y."/>
            <person name="Wang X."/>
            <person name="Wang W."/>
            <person name="Dong Y."/>
            <person name="Xiao B."/>
        </authorList>
    </citation>
    <scope>NUCLEOTIDE SEQUENCE [LARGE SCALE GENOMIC DNA]</scope>
    <source>
        <strain evidence="2">race 1</strain>
    </source>
</reference>
<comment type="caution">
    <text evidence="1">The sequence shown here is derived from an EMBL/GenBank/DDBJ whole genome shotgun (WGS) entry which is preliminary data.</text>
</comment>
<name>A0A0W8D151_PHYNI</name>
<gene>
    <name evidence="1" type="ORF">AM588_10006069</name>
</gene>
<evidence type="ECO:0000313" key="1">
    <source>
        <dbReference type="EMBL" id="KUF89868.1"/>
    </source>
</evidence>
<organism evidence="1 2">
    <name type="scientific">Phytophthora nicotianae</name>
    <name type="common">Potato buckeye rot agent</name>
    <name type="synonym">Phytophthora parasitica</name>
    <dbReference type="NCBI Taxonomy" id="4792"/>
    <lineage>
        <taxon>Eukaryota</taxon>
        <taxon>Sar</taxon>
        <taxon>Stramenopiles</taxon>
        <taxon>Oomycota</taxon>
        <taxon>Peronosporomycetes</taxon>
        <taxon>Peronosporales</taxon>
        <taxon>Peronosporaceae</taxon>
        <taxon>Phytophthora</taxon>
    </lineage>
</organism>